<evidence type="ECO:0000313" key="19">
    <source>
        <dbReference type="EMBL" id="OFA05414.1"/>
    </source>
</evidence>
<dbReference type="CDD" id="cd01347">
    <property type="entry name" value="ligand_gated_channel"/>
    <property type="match status" value="1"/>
</dbReference>
<dbReference type="InterPro" id="IPR012910">
    <property type="entry name" value="Plug_dom"/>
</dbReference>
<dbReference type="InterPro" id="IPR037066">
    <property type="entry name" value="Plug_dom_sf"/>
</dbReference>
<evidence type="ECO:0000256" key="11">
    <source>
        <dbReference type="ARBA" id="ARBA00023136"/>
    </source>
</evidence>
<keyword evidence="3 14" id="KW-0813">Transport</keyword>
<dbReference type="NCBIfam" id="TIGR01783">
    <property type="entry name" value="TonB-siderophor"/>
    <property type="match status" value="1"/>
</dbReference>
<keyword evidence="7 16" id="KW-0732">Signal</keyword>
<dbReference type="EMBL" id="LROM01000066">
    <property type="protein sequence ID" value="OFA05414.1"/>
    <property type="molecule type" value="Genomic_DNA"/>
</dbReference>
<dbReference type="InterPro" id="IPR010105">
    <property type="entry name" value="TonB_sidphr_rcpt"/>
</dbReference>
<evidence type="ECO:0000256" key="13">
    <source>
        <dbReference type="ARBA" id="ARBA00023237"/>
    </source>
</evidence>
<dbReference type="InterPro" id="IPR000531">
    <property type="entry name" value="Beta-barrel_TonB"/>
</dbReference>
<feature type="domain" description="TonB-dependent receptor plug" evidence="18">
    <location>
        <begin position="85"/>
        <end position="186"/>
    </location>
</feature>
<keyword evidence="13 14" id="KW-0998">Cell outer membrane</keyword>
<dbReference type="GO" id="GO:0009279">
    <property type="term" value="C:cell outer membrane"/>
    <property type="evidence" value="ECO:0007669"/>
    <property type="project" value="UniProtKB-SubCell"/>
</dbReference>
<keyword evidence="5" id="KW-0410">Iron transport</keyword>
<sequence length="712" mass="77366">MSHRVSSFQPRRLVLAVLLAELAVGSAAPALAQAQDQTGATAPAATDIAVLQQVLVTGQGETATSAVAGYLAKRSATATKTDTRLSETPQAVTIVTRDQVIDQGASNLQDALNYAAGVRSDAYGIDSRNDGMLVRGVSPDEYLDGVRKSMSYYTSTARTDPYTLERIEVLRGAAAMLYGQGGTGGVVNMVSKRPQAVAQNEIGVQVGSYQRKQVQGDFTGPLTEDGKWLYRLVAVKRDANTQVDHVPDDHALVAPSLTWKPNADTTLTLQALWQDDKTGSTSQFFPWSGVLTSNPNGKIPTNRFIGEPGFDQYNTKRKTIGWTFETALNPDWKLRQNMRYSYNKNDYRTIYADSFSLPGGFNADPVNQRVVDRFASASLAQTKVFGLDNSVEGNLVTGTIKHKLLLGVDYLHYKQTGSAGYPVATQIDVYNPVYTGFTFDDLALLAANTQKQTGLYVQDQLNLTPKLLLTLGLRHDKARNETEGAESQKSSATTKRAGLMYLSDSGVSPYVSYSESFTPVANSAQGQVFKPLRGEQWEAGVKYEPAGRNLSLNAAAYRWKEKNQLVAVTPVLSAQLDSTSARGVELEARGQVARGLELIAQYNYIDLDEQLNGIPSQQASLWTKYSFAAAGVTGLSVGGGVRHMNAFRDGNAPTTPDVTLVDAMLSWDSPSWRVALNVNNLGNKTYVATCLSRGDCWFGAKRNAVLSATYRW</sequence>
<dbReference type="PROSITE" id="PS52016">
    <property type="entry name" value="TONB_DEPENDENT_REC_3"/>
    <property type="match status" value="1"/>
</dbReference>
<dbReference type="PATRIC" id="fig|762836.4.peg.1596"/>
<keyword evidence="10 15" id="KW-0798">TonB box</keyword>
<dbReference type="AlphaFoldDB" id="A0A1E7WZS7"/>
<dbReference type="GO" id="GO:0038023">
    <property type="term" value="F:signaling receptor activity"/>
    <property type="evidence" value="ECO:0007669"/>
    <property type="project" value="InterPro"/>
</dbReference>
<dbReference type="InterPro" id="IPR036942">
    <property type="entry name" value="Beta-barrel_TonB_sf"/>
</dbReference>
<evidence type="ECO:0000256" key="16">
    <source>
        <dbReference type="SAM" id="SignalP"/>
    </source>
</evidence>
<keyword evidence="6 14" id="KW-0812">Transmembrane</keyword>
<keyword evidence="4 14" id="KW-1134">Transmembrane beta strand</keyword>
<dbReference type="GO" id="GO:0015891">
    <property type="term" value="P:siderophore transport"/>
    <property type="evidence" value="ECO:0007669"/>
    <property type="project" value="InterPro"/>
</dbReference>
<dbReference type="Gene3D" id="2.170.130.10">
    <property type="entry name" value="TonB-dependent receptor, plug domain"/>
    <property type="match status" value="1"/>
</dbReference>
<reference evidence="20" key="1">
    <citation type="journal article" date="2016" name="Front. Microbiol.">
        <title>Molecular Keys to the Janthinobacterium and Duganella spp. Interaction with the Plant Pathogen Fusarium graminearum.</title>
        <authorList>
            <person name="Haack F.S."/>
            <person name="Poehlein A."/>
            <person name="Kroger C."/>
            <person name="Voigt C.A."/>
            <person name="Piepenbring M."/>
            <person name="Bode H.B."/>
            <person name="Daniel R."/>
            <person name="Schafer W."/>
            <person name="Streit W.R."/>
        </authorList>
    </citation>
    <scope>NUCLEOTIDE SEQUENCE [LARGE SCALE GENOMIC DNA]</scope>
    <source>
        <strain evidence="20">T54</strain>
    </source>
</reference>
<evidence type="ECO:0000256" key="1">
    <source>
        <dbReference type="ARBA" id="ARBA00004571"/>
    </source>
</evidence>
<comment type="subcellular location">
    <subcellularLocation>
        <location evidence="1 14">Cell outer membrane</location>
        <topology evidence="1 14">Multi-pass membrane protein</topology>
    </subcellularLocation>
</comment>
<dbReference type="PANTHER" id="PTHR32552">
    <property type="entry name" value="FERRICHROME IRON RECEPTOR-RELATED"/>
    <property type="match status" value="1"/>
</dbReference>
<feature type="chain" id="PRO_5009208069" evidence="16">
    <location>
        <begin position="33"/>
        <end position="712"/>
    </location>
</feature>
<keyword evidence="11 14" id="KW-0472">Membrane</keyword>
<evidence type="ECO:0000256" key="8">
    <source>
        <dbReference type="ARBA" id="ARBA00023004"/>
    </source>
</evidence>
<evidence type="ECO:0000259" key="17">
    <source>
        <dbReference type="Pfam" id="PF00593"/>
    </source>
</evidence>
<evidence type="ECO:0000256" key="14">
    <source>
        <dbReference type="PROSITE-ProRule" id="PRU01360"/>
    </source>
</evidence>
<name>A0A1E7WZS7_9BURK</name>
<evidence type="ECO:0000256" key="4">
    <source>
        <dbReference type="ARBA" id="ARBA00022452"/>
    </source>
</evidence>
<evidence type="ECO:0000256" key="5">
    <source>
        <dbReference type="ARBA" id="ARBA00022496"/>
    </source>
</evidence>
<evidence type="ECO:0000256" key="7">
    <source>
        <dbReference type="ARBA" id="ARBA00022729"/>
    </source>
</evidence>
<evidence type="ECO:0000259" key="18">
    <source>
        <dbReference type="Pfam" id="PF07715"/>
    </source>
</evidence>
<dbReference type="Gene3D" id="2.40.170.20">
    <property type="entry name" value="TonB-dependent receptor, beta-barrel domain"/>
    <property type="match status" value="1"/>
</dbReference>
<comment type="caution">
    <text evidence="19">The sequence shown here is derived from an EMBL/GenBank/DDBJ whole genome shotgun (WGS) entry which is preliminary data.</text>
</comment>
<dbReference type="Pfam" id="PF00593">
    <property type="entry name" value="TonB_dep_Rec_b-barrel"/>
    <property type="match status" value="1"/>
</dbReference>
<evidence type="ECO:0000256" key="10">
    <source>
        <dbReference type="ARBA" id="ARBA00023077"/>
    </source>
</evidence>
<dbReference type="SUPFAM" id="SSF56935">
    <property type="entry name" value="Porins"/>
    <property type="match status" value="1"/>
</dbReference>
<organism evidence="19 20">
    <name type="scientific">Duganella phyllosphaerae</name>
    <dbReference type="NCBI Taxonomy" id="762836"/>
    <lineage>
        <taxon>Bacteria</taxon>
        <taxon>Pseudomonadati</taxon>
        <taxon>Pseudomonadota</taxon>
        <taxon>Betaproteobacteria</taxon>
        <taxon>Burkholderiales</taxon>
        <taxon>Oxalobacteraceae</taxon>
        <taxon>Telluria group</taxon>
        <taxon>Duganella</taxon>
    </lineage>
</organism>
<evidence type="ECO:0000256" key="3">
    <source>
        <dbReference type="ARBA" id="ARBA00022448"/>
    </source>
</evidence>
<evidence type="ECO:0000256" key="9">
    <source>
        <dbReference type="ARBA" id="ARBA00023065"/>
    </source>
</evidence>
<proteinExistence type="inferred from homology"/>
<keyword evidence="9" id="KW-0406">Ion transport</keyword>
<keyword evidence="20" id="KW-1185">Reference proteome</keyword>
<dbReference type="PANTHER" id="PTHR32552:SF68">
    <property type="entry name" value="FERRICHROME OUTER MEMBRANE TRANSPORTER_PHAGE RECEPTOR"/>
    <property type="match status" value="1"/>
</dbReference>
<feature type="signal peptide" evidence="16">
    <location>
        <begin position="1"/>
        <end position="32"/>
    </location>
</feature>
<dbReference type="FunFam" id="2.170.130.10:FF:000001">
    <property type="entry name" value="Catecholate siderophore TonB-dependent receptor"/>
    <property type="match status" value="1"/>
</dbReference>
<evidence type="ECO:0000256" key="15">
    <source>
        <dbReference type="RuleBase" id="RU003357"/>
    </source>
</evidence>
<feature type="domain" description="TonB-dependent receptor-like beta-barrel" evidence="17">
    <location>
        <begin position="259"/>
        <end position="681"/>
    </location>
</feature>
<evidence type="ECO:0000256" key="6">
    <source>
        <dbReference type="ARBA" id="ARBA00022692"/>
    </source>
</evidence>
<evidence type="ECO:0000256" key="12">
    <source>
        <dbReference type="ARBA" id="ARBA00023170"/>
    </source>
</evidence>
<keyword evidence="12 19" id="KW-0675">Receptor</keyword>
<evidence type="ECO:0000313" key="20">
    <source>
        <dbReference type="Proteomes" id="UP000175989"/>
    </source>
</evidence>
<dbReference type="Proteomes" id="UP000175989">
    <property type="component" value="Unassembled WGS sequence"/>
</dbReference>
<dbReference type="Pfam" id="PF07715">
    <property type="entry name" value="Plug"/>
    <property type="match status" value="1"/>
</dbReference>
<protein>
    <submittedName>
        <fullName evidence="19">Ferrichrome-iron receptor</fullName>
    </submittedName>
</protein>
<dbReference type="RefSeq" id="WP_070247241.1">
    <property type="nucleotide sequence ID" value="NZ_LROM01000066.1"/>
</dbReference>
<comment type="similarity">
    <text evidence="2 14 15">Belongs to the TonB-dependent receptor family.</text>
</comment>
<dbReference type="GO" id="GO:0015344">
    <property type="term" value="F:siderophore uptake transmembrane transporter activity"/>
    <property type="evidence" value="ECO:0007669"/>
    <property type="project" value="TreeGrafter"/>
</dbReference>
<dbReference type="InterPro" id="IPR039426">
    <property type="entry name" value="TonB-dep_rcpt-like"/>
</dbReference>
<accession>A0A1E7WZS7</accession>
<keyword evidence="8" id="KW-0408">Iron</keyword>
<evidence type="ECO:0000256" key="2">
    <source>
        <dbReference type="ARBA" id="ARBA00009810"/>
    </source>
</evidence>
<gene>
    <name evidence="19" type="primary">fhuA_3</name>
    <name evidence="19" type="ORF">DUPY_15280</name>
</gene>